<proteinExistence type="predicted"/>
<evidence type="ECO:0000256" key="1">
    <source>
        <dbReference type="SAM" id="Phobius"/>
    </source>
</evidence>
<reference evidence="2" key="1">
    <citation type="submission" date="2021-04" db="EMBL/GenBank/DDBJ databases">
        <title>Draft genome sequence data of methanotrophic Methylovulum sp. strain S1L and Methylomonas sp. strain S2AM isolated from boreal lake water columns.</title>
        <authorList>
            <person name="Rissanen A.J."/>
            <person name="Mangayil R."/>
            <person name="Svenning M.M."/>
            <person name="Khanongnuch R."/>
        </authorList>
    </citation>
    <scope>NUCLEOTIDE SEQUENCE</scope>
    <source>
        <strain evidence="2">S2AM</strain>
    </source>
</reference>
<protein>
    <submittedName>
        <fullName evidence="2">Uncharacterized protein</fullName>
    </submittedName>
</protein>
<feature type="transmembrane region" description="Helical" evidence="1">
    <location>
        <begin position="7"/>
        <end position="27"/>
    </location>
</feature>
<organism evidence="2 3">
    <name type="scientific">Methylomonas paludis</name>
    <dbReference type="NCBI Taxonomy" id="1173101"/>
    <lineage>
        <taxon>Bacteria</taxon>
        <taxon>Pseudomonadati</taxon>
        <taxon>Pseudomonadota</taxon>
        <taxon>Gammaproteobacteria</taxon>
        <taxon>Methylococcales</taxon>
        <taxon>Methylococcaceae</taxon>
        <taxon>Methylomonas</taxon>
    </lineage>
</organism>
<evidence type="ECO:0000313" key="3">
    <source>
        <dbReference type="Proteomes" id="UP000676649"/>
    </source>
</evidence>
<sequence>MSGIIELAILMVVIACFAFAPLGYFIYRYVAKNGEPFGNIEPHGDSESALLNVVGKLINKVKGLVLKK</sequence>
<dbReference type="AlphaFoldDB" id="A0A975MNE2"/>
<keyword evidence="3" id="KW-1185">Reference proteome</keyword>
<dbReference type="Proteomes" id="UP000676649">
    <property type="component" value="Chromosome"/>
</dbReference>
<keyword evidence="1" id="KW-1133">Transmembrane helix</keyword>
<dbReference type="KEGG" id="mpad:KEF85_00710"/>
<name>A0A975MNE2_9GAMM</name>
<keyword evidence="1" id="KW-0812">Transmembrane</keyword>
<dbReference type="RefSeq" id="WP_215582619.1">
    <property type="nucleotide sequence ID" value="NZ_CP073754.1"/>
</dbReference>
<gene>
    <name evidence="2" type="ORF">KEF85_00710</name>
</gene>
<accession>A0A975MNE2</accession>
<dbReference type="EMBL" id="CP073754">
    <property type="protein sequence ID" value="QWF71056.1"/>
    <property type="molecule type" value="Genomic_DNA"/>
</dbReference>
<evidence type="ECO:0000313" key="2">
    <source>
        <dbReference type="EMBL" id="QWF71056.1"/>
    </source>
</evidence>
<keyword evidence="1" id="KW-0472">Membrane</keyword>